<protein>
    <recommendedName>
        <fullName evidence="12">Protein quiver</fullName>
    </recommendedName>
</protein>
<feature type="transmembrane region" description="Helical" evidence="8">
    <location>
        <begin position="114"/>
        <end position="131"/>
    </location>
</feature>
<dbReference type="SUPFAM" id="SSF57302">
    <property type="entry name" value="Snake toxin-like"/>
    <property type="match status" value="1"/>
</dbReference>
<keyword evidence="5 8" id="KW-1133">Transmembrane helix</keyword>
<evidence type="ECO:0000256" key="1">
    <source>
        <dbReference type="ARBA" id="ARBA00004589"/>
    </source>
</evidence>
<comment type="caution">
    <text evidence="10">The sequence shown here is derived from an EMBL/GenBank/DDBJ whole genome shotgun (WGS) entry which is preliminary data.</text>
</comment>
<keyword evidence="4 9" id="KW-0732">Signal</keyword>
<feature type="chain" id="PRO_5044884551" description="Protein quiver" evidence="9">
    <location>
        <begin position="21"/>
        <end position="132"/>
    </location>
</feature>
<keyword evidence="11" id="KW-1185">Reference proteome</keyword>
<dbReference type="PANTHER" id="PTHR33562">
    <property type="entry name" value="ATILLA, ISOFORM B-RELATED-RELATED"/>
    <property type="match status" value="1"/>
</dbReference>
<evidence type="ECO:0000256" key="9">
    <source>
        <dbReference type="SAM" id="SignalP"/>
    </source>
</evidence>
<comment type="subcellular location">
    <subcellularLocation>
        <location evidence="1">Membrane</location>
        <topology evidence="1">Lipid-anchor</topology>
        <topology evidence="1">GPI-anchor</topology>
    </subcellularLocation>
</comment>
<keyword evidence="3 8" id="KW-0812">Transmembrane</keyword>
<evidence type="ECO:0000256" key="8">
    <source>
        <dbReference type="SAM" id="Phobius"/>
    </source>
</evidence>
<dbReference type="GO" id="GO:0098552">
    <property type="term" value="C:side of membrane"/>
    <property type="evidence" value="ECO:0007669"/>
    <property type="project" value="UniProtKB-KW"/>
</dbReference>
<dbReference type="AlphaFoldDB" id="A0ABD1ENC9"/>
<dbReference type="InterPro" id="IPR045860">
    <property type="entry name" value="Snake_toxin-like_sf"/>
</dbReference>
<evidence type="ECO:0000313" key="11">
    <source>
        <dbReference type="Proteomes" id="UP001566132"/>
    </source>
</evidence>
<gene>
    <name evidence="10" type="ORF">ABEB36_008847</name>
</gene>
<dbReference type="PANTHER" id="PTHR33562:SF29">
    <property type="entry name" value="PROTEIN SLEEPLESS"/>
    <property type="match status" value="1"/>
</dbReference>
<evidence type="ECO:0000256" key="3">
    <source>
        <dbReference type="ARBA" id="ARBA00022692"/>
    </source>
</evidence>
<name>A0ABD1ENC9_HYPHA</name>
<keyword evidence="7" id="KW-0449">Lipoprotein</keyword>
<organism evidence="10 11">
    <name type="scientific">Hypothenemus hampei</name>
    <name type="common">Coffee berry borer</name>
    <dbReference type="NCBI Taxonomy" id="57062"/>
    <lineage>
        <taxon>Eukaryota</taxon>
        <taxon>Metazoa</taxon>
        <taxon>Ecdysozoa</taxon>
        <taxon>Arthropoda</taxon>
        <taxon>Hexapoda</taxon>
        <taxon>Insecta</taxon>
        <taxon>Pterygota</taxon>
        <taxon>Neoptera</taxon>
        <taxon>Endopterygota</taxon>
        <taxon>Coleoptera</taxon>
        <taxon>Polyphaga</taxon>
        <taxon>Cucujiformia</taxon>
        <taxon>Curculionidae</taxon>
        <taxon>Scolytinae</taxon>
        <taxon>Hypothenemus</taxon>
    </lineage>
</organism>
<keyword evidence="2" id="KW-0325">Glycoprotein</keyword>
<proteinExistence type="predicted"/>
<reference evidence="10 11" key="1">
    <citation type="submission" date="2024-05" db="EMBL/GenBank/DDBJ databases">
        <title>Genetic variation in Jamaican populations of the coffee berry borer (Hypothenemus hampei).</title>
        <authorList>
            <person name="Errbii M."/>
            <person name="Myrie A."/>
        </authorList>
    </citation>
    <scope>NUCLEOTIDE SEQUENCE [LARGE SCALE GENOMIC DNA]</scope>
    <source>
        <strain evidence="10">JA-Hopewell-2020-01-JO</strain>
        <tissue evidence="10">Whole body</tissue>
    </source>
</reference>
<keyword evidence="2" id="KW-0336">GPI-anchor</keyword>
<evidence type="ECO:0000256" key="7">
    <source>
        <dbReference type="ARBA" id="ARBA00023288"/>
    </source>
</evidence>
<evidence type="ECO:0000313" key="10">
    <source>
        <dbReference type="EMBL" id="KAL1497971.1"/>
    </source>
</evidence>
<sequence length="132" mass="15206">MFRRTISTLIISFLLGSANTLECFTCSGHTGFQNPLNNCDMFSYYESHKVSLCMPDQVCAKYVVNHDGMTWVHRSCRPYDICEYLRSMYSNGRDQLLECATCNGNLCNNSNRKSTFSFLIFGFLIFSYLVYC</sequence>
<evidence type="ECO:0000256" key="5">
    <source>
        <dbReference type="ARBA" id="ARBA00022989"/>
    </source>
</evidence>
<dbReference type="Proteomes" id="UP001566132">
    <property type="component" value="Unassembled WGS sequence"/>
</dbReference>
<evidence type="ECO:0000256" key="2">
    <source>
        <dbReference type="ARBA" id="ARBA00022622"/>
    </source>
</evidence>
<accession>A0ABD1ENC9</accession>
<evidence type="ECO:0008006" key="12">
    <source>
        <dbReference type="Google" id="ProtNLM"/>
    </source>
</evidence>
<keyword evidence="6 8" id="KW-0472">Membrane</keyword>
<evidence type="ECO:0000256" key="4">
    <source>
        <dbReference type="ARBA" id="ARBA00022729"/>
    </source>
</evidence>
<dbReference type="InterPro" id="IPR050975">
    <property type="entry name" value="Sleep_regulator"/>
</dbReference>
<dbReference type="EMBL" id="JBDJPC010000006">
    <property type="protein sequence ID" value="KAL1497971.1"/>
    <property type="molecule type" value="Genomic_DNA"/>
</dbReference>
<feature type="signal peptide" evidence="9">
    <location>
        <begin position="1"/>
        <end position="20"/>
    </location>
</feature>
<evidence type="ECO:0000256" key="6">
    <source>
        <dbReference type="ARBA" id="ARBA00023136"/>
    </source>
</evidence>